<dbReference type="Proteomes" id="UP000242415">
    <property type="component" value="Unassembled WGS sequence"/>
</dbReference>
<dbReference type="OrthoDB" id="5182178at2"/>
<sequence>MRRRILAGLVALGLAAVGCLAVLAYVRGADARALAGREAAWVLVTTRRVPAGTTAVALREQGYVERVAMPASTVPGDALGELDPRFDALAITGDVQAGQLLLRAMFGEPTRLSGGLALPEGKLAVSVEMTAAARVAGYVRPGSKVAVFDTFAVQEGKGRVPASGRSGRGGNQATRVLLPRLEVIAVGERGTAGAATSAGTPATTAQGDQGAARGGATMLITVAVTQDEAERLVHAAHTGTLYLALLDDTAKIEPGQGVDNNTIFP</sequence>
<reference evidence="3" key="1">
    <citation type="submission" date="2016-10" db="EMBL/GenBank/DDBJ databases">
        <authorList>
            <person name="Varghese N."/>
            <person name="Submissions S."/>
        </authorList>
    </citation>
    <scope>NUCLEOTIDE SEQUENCE [LARGE SCALE GENOMIC DNA]</scope>
    <source>
        <strain evidence="3">DSM 45245</strain>
    </source>
</reference>
<dbReference type="AlphaFoldDB" id="A0A1H3NQX0"/>
<feature type="domain" description="Flp pilus assembly protein RcpC/CpaB" evidence="1">
    <location>
        <begin position="117"/>
        <end position="245"/>
    </location>
</feature>
<protein>
    <submittedName>
        <fullName evidence="2">Pilus assembly protein CpaB</fullName>
    </submittedName>
</protein>
<keyword evidence="3" id="KW-1185">Reference proteome</keyword>
<dbReference type="Pfam" id="PF16976">
    <property type="entry name" value="RcpC"/>
    <property type="match status" value="1"/>
</dbReference>
<dbReference type="RefSeq" id="WP_091556028.1">
    <property type="nucleotide sequence ID" value="NZ_FNPH01000004.1"/>
</dbReference>
<accession>A0A1H3NQX0</accession>
<organism evidence="2 3">
    <name type="scientific">Micromonospora pattaloongensis</name>
    <dbReference type="NCBI Taxonomy" id="405436"/>
    <lineage>
        <taxon>Bacteria</taxon>
        <taxon>Bacillati</taxon>
        <taxon>Actinomycetota</taxon>
        <taxon>Actinomycetes</taxon>
        <taxon>Micromonosporales</taxon>
        <taxon>Micromonosporaceae</taxon>
        <taxon>Micromonospora</taxon>
    </lineage>
</organism>
<dbReference type="PROSITE" id="PS51257">
    <property type="entry name" value="PROKAR_LIPOPROTEIN"/>
    <property type="match status" value="1"/>
</dbReference>
<name>A0A1H3NQX0_9ACTN</name>
<gene>
    <name evidence="2" type="ORF">SAMN05444365_10494</name>
</gene>
<evidence type="ECO:0000313" key="3">
    <source>
        <dbReference type="Proteomes" id="UP000242415"/>
    </source>
</evidence>
<proteinExistence type="predicted"/>
<dbReference type="STRING" id="405436.SAMN05444365_10494"/>
<dbReference type="EMBL" id="FNPH01000004">
    <property type="protein sequence ID" value="SDY90845.1"/>
    <property type="molecule type" value="Genomic_DNA"/>
</dbReference>
<evidence type="ECO:0000313" key="2">
    <source>
        <dbReference type="EMBL" id="SDY90845.1"/>
    </source>
</evidence>
<evidence type="ECO:0000259" key="1">
    <source>
        <dbReference type="Pfam" id="PF16976"/>
    </source>
</evidence>
<dbReference type="InterPro" id="IPR031571">
    <property type="entry name" value="RcpC_dom"/>
</dbReference>